<dbReference type="InterPro" id="IPR046158">
    <property type="entry name" value="DUF6160"/>
</dbReference>
<reference evidence="3 4" key="1">
    <citation type="submission" date="2016-10" db="EMBL/GenBank/DDBJ databases">
        <authorList>
            <person name="de Groot N.N."/>
        </authorList>
    </citation>
    <scope>NUCLEOTIDE SEQUENCE [LARGE SCALE GENOMIC DNA]</scope>
    <source>
        <strain evidence="3 4">CGMCC 1.7059</strain>
    </source>
</reference>
<sequence length="403" mass="43731">MMIMDFKPWLLAAAVASSSVTVHAELTPITDEALSDITGQAFISVDRYNHPDAADNTSYTRVNLGMNIDIQTNVDVLELGRYERSGEDPGSSDVLIEDFGLGYINSQAYFDRHPDAARIMKADGSAYGEGEIVPFSIENPFLEFAYDDATEEVVGIRLGFGNSMGVLSGSIKSLTGNVNVDIVDHGEGLRAASSEGNFFDQVIVLLTPLLEGDSPLRTKAQLVYGEDGDPNLGSLDPIRGQYIGIPDGERFVLEGANSFTRWSVKNLIGWGSSSRIDVPNCSFFSCPGGDIYVYAQDCLVLGIDSCFELDMYSSFPIGQIEEVGGQRRITGAESGAFMSFQTQAVNWLKDVSKTNPSAQDFVNATAGGFFNIPNGVAEVNLNEALNGIDRYRSEYIDRGRGLF</sequence>
<proteinExistence type="predicted"/>
<gene>
    <name evidence="3" type="ORF">SAMN04487960_1203</name>
</gene>
<evidence type="ECO:0000313" key="4">
    <source>
        <dbReference type="Proteomes" id="UP000199675"/>
    </source>
</evidence>
<dbReference type="STRING" id="488533.SAMN04487960_1203"/>
<dbReference type="EMBL" id="FNNE01000020">
    <property type="protein sequence ID" value="SDX75617.1"/>
    <property type="molecule type" value="Genomic_DNA"/>
</dbReference>
<name>A0A1H3EAI1_9GAMM</name>
<feature type="chain" id="PRO_5011765136" description="DUF6160 domain-containing protein" evidence="1">
    <location>
        <begin position="25"/>
        <end position="403"/>
    </location>
</feature>
<protein>
    <recommendedName>
        <fullName evidence="2">DUF6160 domain-containing protein</fullName>
    </recommendedName>
</protein>
<evidence type="ECO:0000259" key="2">
    <source>
        <dbReference type="Pfam" id="PF19657"/>
    </source>
</evidence>
<evidence type="ECO:0000256" key="1">
    <source>
        <dbReference type="SAM" id="SignalP"/>
    </source>
</evidence>
<dbReference type="Proteomes" id="UP000199675">
    <property type="component" value="Unassembled WGS sequence"/>
</dbReference>
<dbReference type="AlphaFoldDB" id="A0A1H3EAI1"/>
<dbReference type="Pfam" id="PF19657">
    <property type="entry name" value="DUF6160"/>
    <property type="match status" value="1"/>
</dbReference>
<feature type="signal peptide" evidence="1">
    <location>
        <begin position="1"/>
        <end position="24"/>
    </location>
</feature>
<keyword evidence="1" id="KW-0732">Signal</keyword>
<feature type="domain" description="DUF6160" evidence="2">
    <location>
        <begin position="6"/>
        <end position="46"/>
    </location>
</feature>
<accession>A0A1H3EAI1</accession>
<keyword evidence="4" id="KW-1185">Reference proteome</keyword>
<evidence type="ECO:0000313" key="3">
    <source>
        <dbReference type="EMBL" id="SDX75617.1"/>
    </source>
</evidence>
<organism evidence="3 4">
    <name type="scientific">Marinobacter mobilis</name>
    <dbReference type="NCBI Taxonomy" id="488533"/>
    <lineage>
        <taxon>Bacteria</taxon>
        <taxon>Pseudomonadati</taxon>
        <taxon>Pseudomonadota</taxon>
        <taxon>Gammaproteobacteria</taxon>
        <taxon>Pseudomonadales</taxon>
        <taxon>Marinobacteraceae</taxon>
        <taxon>Marinobacter</taxon>
    </lineage>
</organism>